<feature type="compositionally biased region" description="Polar residues" evidence="6">
    <location>
        <begin position="18"/>
        <end position="30"/>
    </location>
</feature>
<feature type="region of interest" description="Disordered" evidence="6">
    <location>
        <begin position="732"/>
        <end position="763"/>
    </location>
</feature>
<keyword evidence="5" id="KW-0802">TPR repeat</keyword>
<evidence type="ECO:0000313" key="8">
    <source>
        <dbReference type="EMBL" id="KXS18102.1"/>
    </source>
</evidence>
<name>A0A139AMX9_GONPJ</name>
<organism evidence="8 9">
    <name type="scientific">Gonapodya prolifera (strain JEL478)</name>
    <name type="common">Monoblepharis prolifera</name>
    <dbReference type="NCBI Taxonomy" id="1344416"/>
    <lineage>
        <taxon>Eukaryota</taxon>
        <taxon>Fungi</taxon>
        <taxon>Fungi incertae sedis</taxon>
        <taxon>Chytridiomycota</taxon>
        <taxon>Chytridiomycota incertae sedis</taxon>
        <taxon>Monoblepharidomycetes</taxon>
        <taxon>Monoblepharidales</taxon>
        <taxon>Gonapodyaceae</taxon>
        <taxon>Gonapodya</taxon>
    </lineage>
</organism>
<feature type="domain" description="MYND-type" evidence="7">
    <location>
        <begin position="826"/>
        <end position="873"/>
    </location>
</feature>
<protein>
    <recommendedName>
        <fullName evidence="7">MYND-type domain-containing protein</fullName>
    </recommendedName>
</protein>
<keyword evidence="3" id="KW-0862">Zinc</keyword>
<evidence type="ECO:0000256" key="6">
    <source>
        <dbReference type="SAM" id="MobiDB-lite"/>
    </source>
</evidence>
<dbReference type="GO" id="GO:0008270">
    <property type="term" value="F:zinc ion binding"/>
    <property type="evidence" value="ECO:0007669"/>
    <property type="project" value="UniProtKB-KW"/>
</dbReference>
<gene>
    <name evidence="8" type="ORF">M427DRAFT_153303</name>
</gene>
<feature type="region of interest" description="Disordered" evidence="6">
    <location>
        <begin position="542"/>
        <end position="579"/>
    </location>
</feature>
<dbReference type="InterPro" id="IPR019734">
    <property type="entry name" value="TPR_rpt"/>
</dbReference>
<reference evidence="8 9" key="1">
    <citation type="journal article" date="2015" name="Genome Biol. Evol.">
        <title>Phylogenomic analyses indicate that early fungi evolved digesting cell walls of algal ancestors of land plants.</title>
        <authorList>
            <person name="Chang Y."/>
            <person name="Wang S."/>
            <person name="Sekimoto S."/>
            <person name="Aerts A.L."/>
            <person name="Choi C."/>
            <person name="Clum A."/>
            <person name="LaButti K.M."/>
            <person name="Lindquist E.A."/>
            <person name="Yee Ngan C."/>
            <person name="Ohm R.A."/>
            <person name="Salamov A.A."/>
            <person name="Grigoriev I.V."/>
            <person name="Spatafora J.W."/>
            <person name="Berbee M.L."/>
        </authorList>
    </citation>
    <scope>NUCLEOTIDE SEQUENCE [LARGE SCALE GENOMIC DNA]</scope>
    <source>
        <strain evidence="8 9">JEL478</strain>
    </source>
</reference>
<feature type="region of interest" description="Disordered" evidence="6">
    <location>
        <begin position="224"/>
        <end position="325"/>
    </location>
</feature>
<feature type="region of interest" description="Disordered" evidence="6">
    <location>
        <begin position="390"/>
        <end position="412"/>
    </location>
</feature>
<dbReference type="PROSITE" id="PS50865">
    <property type="entry name" value="ZF_MYND_2"/>
    <property type="match status" value="1"/>
</dbReference>
<feature type="repeat" description="TPR" evidence="5">
    <location>
        <begin position="416"/>
        <end position="449"/>
    </location>
</feature>
<sequence length="875" mass="94065">MTTGVPVDGCSSRHLSVHSMTLPTTPNGSLSRHHHFKSSEPPSPPVPPPRDPPNGNGSSDGGVSRTDADDPVESLSAAPYPSPDTSSSFSAPSPVPSDHLTPVLPTSIHNMFTTHNECTPSKCTVDSLQCREQNGTYETSRLAAASSSSSEVESQTTLSPTPPPKYTPAQTARLEQALREMAADPSKGRRTVELEFEALVDALVTGRPDLLLQKVTSSLDTSILTTPVPVSSGRSDATFSNTPSQPEPLSPTASPTAAGVSTNEPPASPLGSDVDEGYDDADASYEEDDLDDEDVFDEDDEEYWDDEEDGSHLGEGSDPDDLYDDMPALVHLDQSVPIMTNGSYSYPSHPHMHPSQRPHPHLAPNAMREGHPVTGDGYHHGSGVAHGAGVVPQGSAGWARRRSRAGRGGPYTAMTAEDFSRMANTHRRANRLQEAASSYSSAMAVQPGNPYHIYNRALLHHQMSLWRRVISDVDLILPLIPSWTDLGGAPVDYDDPNASGQPHRMTTERVWMMGMSLRGYAKERVVSESGWGFASPRAEATSAQELPSGLTGGASTGVLPGNGQAAGAPGLETPPNPDCDPLPAVLDHAKSRDLVDSALQDVGCFVSAYTHLMDTDGASSFARYARTYFQNRVMWTRRDLRALKGDLVGALEDGMRLLETLERWDVREWVGDHMMHVNLPGEAAAMYAAALTMNKGSDMLRLKQGCAWAACGEVRKAWYALEEMEARWRRGGGAADFPRADGAAGGGQVQPADPQTAAPSTPQNDIVDVEGWLLSVPGVSPDTFVVAEGHPALSAGDVLRRAADILKKQVNADGTTLGRPASSRICNFCGKRERKEASESPGQGFRRCDKCMRAVYCDRECQVKHWGVHRLVCCI</sequence>
<dbReference type="Gene3D" id="6.10.140.2220">
    <property type="match status" value="1"/>
</dbReference>
<dbReference type="AlphaFoldDB" id="A0A139AMX9"/>
<feature type="compositionally biased region" description="Polar residues" evidence="6">
    <location>
        <begin position="224"/>
        <end position="244"/>
    </location>
</feature>
<feature type="compositionally biased region" description="Polar residues" evidence="6">
    <location>
        <begin position="251"/>
        <end position="265"/>
    </location>
</feature>
<evidence type="ECO:0000256" key="4">
    <source>
        <dbReference type="PROSITE-ProRule" id="PRU00134"/>
    </source>
</evidence>
<feature type="region of interest" description="Disordered" evidence="6">
    <location>
        <begin position="142"/>
        <end position="168"/>
    </location>
</feature>
<evidence type="ECO:0000256" key="2">
    <source>
        <dbReference type="ARBA" id="ARBA00022771"/>
    </source>
</evidence>
<accession>A0A139AMX9</accession>
<dbReference type="Pfam" id="PF01753">
    <property type="entry name" value="zf-MYND"/>
    <property type="match status" value="1"/>
</dbReference>
<dbReference type="SUPFAM" id="SSF48452">
    <property type="entry name" value="TPR-like"/>
    <property type="match status" value="1"/>
</dbReference>
<dbReference type="Gene3D" id="1.25.40.10">
    <property type="entry name" value="Tetratricopeptide repeat domain"/>
    <property type="match status" value="1"/>
</dbReference>
<keyword evidence="1" id="KW-0479">Metal-binding</keyword>
<proteinExistence type="predicted"/>
<dbReference type="InterPro" id="IPR002893">
    <property type="entry name" value="Znf_MYND"/>
</dbReference>
<feature type="compositionally biased region" description="Low complexity" evidence="6">
    <location>
        <begin position="142"/>
        <end position="159"/>
    </location>
</feature>
<dbReference type="OrthoDB" id="341421at2759"/>
<dbReference type="InterPro" id="IPR011990">
    <property type="entry name" value="TPR-like_helical_dom_sf"/>
</dbReference>
<feature type="compositionally biased region" description="Acidic residues" evidence="6">
    <location>
        <begin position="273"/>
        <end position="309"/>
    </location>
</feature>
<evidence type="ECO:0000256" key="5">
    <source>
        <dbReference type="PROSITE-ProRule" id="PRU00339"/>
    </source>
</evidence>
<dbReference type="Proteomes" id="UP000070544">
    <property type="component" value="Unassembled WGS sequence"/>
</dbReference>
<feature type="compositionally biased region" description="Pro residues" evidence="6">
    <location>
        <begin position="41"/>
        <end position="52"/>
    </location>
</feature>
<feature type="region of interest" description="Disordered" evidence="6">
    <location>
        <begin position="1"/>
        <end position="102"/>
    </location>
</feature>
<dbReference type="PROSITE" id="PS50005">
    <property type="entry name" value="TPR"/>
    <property type="match status" value="1"/>
</dbReference>
<evidence type="ECO:0000313" key="9">
    <source>
        <dbReference type="Proteomes" id="UP000070544"/>
    </source>
</evidence>
<keyword evidence="2 4" id="KW-0863">Zinc-finger</keyword>
<feature type="compositionally biased region" description="Low complexity" evidence="6">
    <location>
        <begin position="83"/>
        <end position="92"/>
    </location>
</feature>
<evidence type="ECO:0000256" key="3">
    <source>
        <dbReference type="ARBA" id="ARBA00022833"/>
    </source>
</evidence>
<evidence type="ECO:0000259" key="7">
    <source>
        <dbReference type="PROSITE" id="PS50865"/>
    </source>
</evidence>
<dbReference type="SUPFAM" id="SSF144232">
    <property type="entry name" value="HIT/MYND zinc finger-like"/>
    <property type="match status" value="1"/>
</dbReference>
<keyword evidence="9" id="KW-1185">Reference proteome</keyword>
<dbReference type="EMBL" id="KQ965743">
    <property type="protein sequence ID" value="KXS18102.1"/>
    <property type="molecule type" value="Genomic_DNA"/>
</dbReference>
<evidence type="ECO:0000256" key="1">
    <source>
        <dbReference type="ARBA" id="ARBA00022723"/>
    </source>
</evidence>